<feature type="compositionally biased region" description="Basic and acidic residues" evidence="7">
    <location>
        <begin position="1"/>
        <end position="13"/>
    </location>
</feature>
<gene>
    <name evidence="9" type="ORF">ACHAWO_011039</name>
</gene>
<reference evidence="9 10" key="1">
    <citation type="submission" date="2024-10" db="EMBL/GenBank/DDBJ databases">
        <title>Updated reference genomes for cyclostephanoid diatoms.</title>
        <authorList>
            <person name="Roberts W.R."/>
            <person name="Alverson A.J."/>
        </authorList>
    </citation>
    <scope>NUCLEOTIDE SEQUENCE [LARGE SCALE GENOMIC DNA]</scope>
    <source>
        <strain evidence="9 10">AJA010-31</strain>
    </source>
</reference>
<dbReference type="Pfam" id="PF21743">
    <property type="entry name" value="PTM_DIR17_Tudor"/>
    <property type="match status" value="1"/>
</dbReference>
<dbReference type="PANTHER" id="PTHR23163:SF0">
    <property type="entry name" value="E3 UBIQUITIN-PROTEIN LIGASE BRE1"/>
    <property type="match status" value="1"/>
</dbReference>
<evidence type="ECO:0000313" key="9">
    <source>
        <dbReference type="EMBL" id="KAL3769526.1"/>
    </source>
</evidence>
<dbReference type="InterPro" id="IPR013956">
    <property type="entry name" value="E3_ubiquit_lig_Bre1"/>
</dbReference>
<keyword evidence="3" id="KW-0863">Zinc-finger</keyword>
<feature type="region of interest" description="Disordered" evidence="7">
    <location>
        <begin position="204"/>
        <end position="236"/>
    </location>
</feature>
<dbReference type="PROSITE" id="PS50982">
    <property type="entry name" value="MBD"/>
    <property type="match status" value="1"/>
</dbReference>
<feature type="region of interest" description="Disordered" evidence="7">
    <location>
        <begin position="1"/>
        <end position="151"/>
    </location>
</feature>
<proteinExistence type="predicted"/>
<dbReference type="InterPro" id="IPR047365">
    <property type="entry name" value="Tudor_AtPTM-like"/>
</dbReference>
<feature type="region of interest" description="Disordered" evidence="7">
    <location>
        <begin position="644"/>
        <end position="681"/>
    </location>
</feature>
<feature type="region of interest" description="Disordered" evidence="7">
    <location>
        <begin position="1026"/>
        <end position="1108"/>
    </location>
</feature>
<feature type="compositionally biased region" description="Polar residues" evidence="7">
    <location>
        <begin position="1378"/>
        <end position="1389"/>
    </location>
</feature>
<comment type="caution">
    <text evidence="9">The sequence shown here is derived from an EMBL/GenBank/DDBJ whole genome shotgun (WGS) entry which is preliminary data.</text>
</comment>
<feature type="coiled-coil region" evidence="6">
    <location>
        <begin position="451"/>
        <end position="485"/>
    </location>
</feature>
<feature type="compositionally biased region" description="Polar residues" evidence="7">
    <location>
        <begin position="66"/>
        <end position="93"/>
    </location>
</feature>
<sequence>MKRALAERVKQERLGSPVETPSSNGAVHPAFTAKSPPELSSNLMSSSGHDNGENVSQSDHNEIPRRSSTTTSLHPNPPQSTNEAYPATSSQSAVKKRPRSPNATSSGNVSSYTEEPPKKRPGRPRKSTSSAPAAAESDSEEDADPTSGPFYLKHQNVALASELYAYRRRIYLLEREREWRRKECGVVGERVRLLEGVWRGIEEGLGLDKPKSNGETNPDSSANPPPASTGSGTDVETLPSLLSALKDLVSSTPLPTDPSSETKHHHVDTLNNFESYSKGTIKEAEDQDLTNEKIHWKETNEFASAISARAKRLHSAILQATTSSASDASTTANLKQEVIRLEAELKEMDGKLEEIAKARNEAVASERRVRRGLYRLASGRMTLEDVLKAVEKEDNGVSFMETIAMIDGMNHNKTSSPEGATTVPSSSDPLISPNSAVTSKDSTNVANVEEMNNLKKSLQDAQAISEAREKQIAELLSEKEEHLKQINTLLLPKQDGAVGPDEDAILKSPAYIDLSTKLGTAERRVQELEAKYESTRQRWAVTKGDLDLAKKTIEEMEGKHERRWNELLSQFSESDSPDANGSTDVFGSAKKIAELESKLQQSMEAVNRVETLKVTLSESHKMNEALQSKLEDLKTKNAKMIAEKSAARAAQGESLTSPTAASSSSKRASTGSAGGDNEKLQQSYKRVRKELAAAVMSKDQAKLKQERAEKERDALMKTNARLLKQSSEKDDMNAKSLSTILHLKQRNDELEKENAVIKQKSQAAQQLSLAARLASNAKDRVGEEAIKEKELMEESIKKLQEECSTLRQETENAKGLLSQSYEKVAAVTKDLDAARSRCNELVAESTKKEEEKKQMVESLAVVKKEAVEAAKKAVASSTSSTGVRSEFTMEQLTTQVKYLSDRMNCPVSPCPEIGKGWFLQTVPRKHGKHIDRYWYSPCGRRFRSRPEVDRFIQSTESKAKIALKHALGKVIYKKFPSYGSELVEFKGTIENYEPDRKLYKIVYEDGDEEQMSEEDIDMLLSRKKNEVRNEKRKAARARAKANSLSSGSNKRKSTDGVGDENPYKKQYKSNKSSSARAKEMNVSKLIKSPGKSKSKKSEDNLNELMPPVVNIPPQEMRAAILENRLPQALIPAATTARSNQRKITLKAAAIRRVEAAKRWVASAALNVESAKKQLEAARKARLEALTEQAEATNFLEQVLDSIPDGGFSFKRSTGESKSASLLQSKHKNSNAGSVVPTKEADTETKNPEPNSSTAKPADETTAGTHEPANDDKTNGEHEASDESKDHCDVSGKNDAESFVEEKESLAAQRKNDDKANDAYDEVSDEPKDPCEAKGKSNGNGSSVDNALVNSTKSKKEKETSVVQKLQTNNLPLKKGPSSIGSAARDNSSEAADDIDESIIYVKTTAHPPADRNRRFSDLAPEAQEVLRKTVLAALSSNGKINPALMKCATDRGIPPRAVEDAVKVAVNKLRSVASNAAKSKTPNGRVLYGIELSGFGLSEFDGVYEKCREESEPASNHPPTFQKKLTYNGKTAIFRLGYCGDDYQKDTSKWEVSLLLDEAEKKETGGNIAADIPRYSGSITRQKASDNNSSESFTRTWISSSGKECELTVTPLYSQVI</sequence>
<evidence type="ECO:0000313" key="10">
    <source>
        <dbReference type="Proteomes" id="UP001530400"/>
    </source>
</evidence>
<evidence type="ECO:0000256" key="6">
    <source>
        <dbReference type="SAM" id="Coils"/>
    </source>
</evidence>
<feature type="compositionally biased region" description="Low complexity" evidence="7">
    <location>
        <begin position="654"/>
        <end position="671"/>
    </location>
</feature>
<feature type="region of interest" description="Disordered" evidence="7">
    <location>
        <begin position="1218"/>
        <end position="1390"/>
    </location>
</feature>
<evidence type="ECO:0000256" key="7">
    <source>
        <dbReference type="SAM" id="MobiDB-lite"/>
    </source>
</evidence>
<feature type="compositionally biased region" description="Polar residues" evidence="7">
    <location>
        <begin position="249"/>
        <end position="259"/>
    </location>
</feature>
<name>A0ABD3N390_9STRA</name>
<organism evidence="9 10">
    <name type="scientific">Cyclotella atomus</name>
    <dbReference type="NCBI Taxonomy" id="382360"/>
    <lineage>
        <taxon>Eukaryota</taxon>
        <taxon>Sar</taxon>
        <taxon>Stramenopiles</taxon>
        <taxon>Ochrophyta</taxon>
        <taxon>Bacillariophyta</taxon>
        <taxon>Coscinodiscophyceae</taxon>
        <taxon>Thalassiosirophycidae</taxon>
        <taxon>Stephanodiscales</taxon>
        <taxon>Stephanodiscaceae</taxon>
        <taxon>Cyclotella</taxon>
    </lineage>
</organism>
<feature type="compositionally biased region" description="Basic and acidic residues" evidence="7">
    <location>
        <begin position="1324"/>
        <end position="1334"/>
    </location>
</feature>
<feature type="compositionally biased region" description="Polar residues" evidence="7">
    <location>
        <begin position="1336"/>
        <end position="1349"/>
    </location>
</feature>
<feature type="coiled-coil region" evidence="6">
    <location>
        <begin position="331"/>
        <end position="368"/>
    </location>
</feature>
<dbReference type="Proteomes" id="UP001530400">
    <property type="component" value="Unassembled WGS sequence"/>
</dbReference>
<feature type="coiled-coil region" evidence="6">
    <location>
        <begin position="698"/>
        <end position="851"/>
    </location>
</feature>
<dbReference type="Pfam" id="PF01429">
    <property type="entry name" value="MBD"/>
    <property type="match status" value="1"/>
</dbReference>
<dbReference type="InterPro" id="IPR016177">
    <property type="entry name" value="DNA-bd_dom_sf"/>
</dbReference>
<feature type="compositionally biased region" description="Basic residues" evidence="7">
    <location>
        <begin position="1030"/>
        <end position="1039"/>
    </location>
</feature>
<feature type="compositionally biased region" description="Polar residues" evidence="7">
    <location>
        <begin position="101"/>
        <end position="113"/>
    </location>
</feature>
<keyword evidence="5" id="KW-0539">Nucleus</keyword>
<accession>A0ABD3N390</accession>
<dbReference type="Gene3D" id="2.30.30.140">
    <property type="match status" value="1"/>
</dbReference>
<keyword evidence="2" id="KW-0479">Metal-binding</keyword>
<dbReference type="GO" id="GO:0005634">
    <property type="term" value="C:nucleus"/>
    <property type="evidence" value="ECO:0007669"/>
    <property type="project" value="UniProtKB-SubCell"/>
</dbReference>
<feature type="compositionally biased region" description="Low complexity" evidence="7">
    <location>
        <begin position="127"/>
        <end position="136"/>
    </location>
</feature>
<evidence type="ECO:0000259" key="8">
    <source>
        <dbReference type="PROSITE" id="PS50982"/>
    </source>
</evidence>
<evidence type="ECO:0000256" key="4">
    <source>
        <dbReference type="ARBA" id="ARBA00022833"/>
    </source>
</evidence>
<feature type="coiled-coil region" evidence="6">
    <location>
        <begin position="1160"/>
        <end position="1187"/>
    </location>
</feature>
<evidence type="ECO:0000256" key="5">
    <source>
        <dbReference type="ARBA" id="ARBA00023242"/>
    </source>
</evidence>
<dbReference type="SUPFAM" id="SSF54171">
    <property type="entry name" value="DNA-binding domain"/>
    <property type="match status" value="1"/>
</dbReference>
<feature type="compositionally biased region" description="Polar residues" evidence="7">
    <location>
        <begin position="1361"/>
        <end position="1370"/>
    </location>
</feature>
<dbReference type="CDD" id="cd00122">
    <property type="entry name" value="MBD"/>
    <property type="match status" value="1"/>
</dbReference>
<keyword evidence="6" id="KW-0175">Coiled coil</keyword>
<dbReference type="InterPro" id="IPR001739">
    <property type="entry name" value="Methyl_CpG_DNA-bd"/>
</dbReference>
<keyword evidence="4" id="KW-0862">Zinc</keyword>
<comment type="subcellular location">
    <subcellularLocation>
        <location evidence="1">Nucleus</location>
    </subcellularLocation>
</comment>
<feature type="region of interest" description="Disordered" evidence="7">
    <location>
        <begin position="249"/>
        <end position="271"/>
    </location>
</feature>
<keyword evidence="10" id="KW-1185">Reference proteome</keyword>
<feature type="compositionally biased region" description="Polar residues" evidence="7">
    <location>
        <begin position="38"/>
        <end position="58"/>
    </location>
</feature>
<dbReference type="PANTHER" id="PTHR23163">
    <property type="entry name" value="RING FINGER PROTEIN-RELATED"/>
    <property type="match status" value="1"/>
</dbReference>
<feature type="region of interest" description="Disordered" evidence="7">
    <location>
        <begin position="411"/>
        <end position="441"/>
    </location>
</feature>
<feature type="compositionally biased region" description="Basic and acidic residues" evidence="7">
    <location>
        <begin position="1267"/>
        <end position="1317"/>
    </location>
</feature>
<dbReference type="GO" id="GO:0008270">
    <property type="term" value="F:zinc ion binding"/>
    <property type="evidence" value="ECO:0007669"/>
    <property type="project" value="UniProtKB-KW"/>
</dbReference>
<dbReference type="EMBL" id="JALLPJ020001330">
    <property type="protein sequence ID" value="KAL3769526.1"/>
    <property type="molecule type" value="Genomic_DNA"/>
</dbReference>
<evidence type="ECO:0000256" key="3">
    <source>
        <dbReference type="ARBA" id="ARBA00022771"/>
    </source>
</evidence>
<evidence type="ECO:0000256" key="1">
    <source>
        <dbReference type="ARBA" id="ARBA00004123"/>
    </source>
</evidence>
<feature type="domain" description="MBD" evidence="8">
    <location>
        <begin position="903"/>
        <end position="970"/>
    </location>
</feature>
<protein>
    <recommendedName>
        <fullName evidence="8">MBD domain-containing protein</fullName>
    </recommendedName>
</protein>
<feature type="coiled-coil region" evidence="6">
    <location>
        <begin position="511"/>
        <end position="538"/>
    </location>
</feature>
<evidence type="ECO:0000256" key="2">
    <source>
        <dbReference type="ARBA" id="ARBA00022723"/>
    </source>
</evidence>
<dbReference type="Gene3D" id="3.30.890.10">
    <property type="entry name" value="Methyl-cpg-binding Protein 2, Chain A"/>
    <property type="match status" value="1"/>
</dbReference>